<dbReference type="EMBL" id="CP035042">
    <property type="protein sequence ID" value="QHC50534.1"/>
    <property type="molecule type" value="Genomic_DNA"/>
</dbReference>
<dbReference type="Gene3D" id="1.10.10.1150">
    <property type="entry name" value="Coenzyme PQQ synthesis protein D (PqqD)"/>
    <property type="match status" value="1"/>
</dbReference>
<proteinExistence type="predicted"/>
<dbReference type="InterPro" id="IPR008792">
    <property type="entry name" value="PQQD"/>
</dbReference>
<protein>
    <submittedName>
        <fullName evidence="1">PqqD family protein</fullName>
    </submittedName>
</protein>
<dbReference type="Proteomes" id="UP000464013">
    <property type="component" value="Chromosome"/>
</dbReference>
<accession>A0A6I6SPU6</accession>
<organism evidence="1 2">
    <name type="scientific">Billgrantia tianxiuensis</name>
    <dbReference type="NCBI Taxonomy" id="2497861"/>
    <lineage>
        <taxon>Bacteria</taxon>
        <taxon>Pseudomonadati</taxon>
        <taxon>Pseudomonadota</taxon>
        <taxon>Gammaproteobacteria</taxon>
        <taxon>Oceanospirillales</taxon>
        <taxon>Halomonadaceae</taxon>
        <taxon>Billgrantia</taxon>
    </lineage>
</organism>
<reference evidence="1 2" key="1">
    <citation type="submission" date="2019-01" db="EMBL/GenBank/DDBJ databases">
        <title>Complete genome of a denitifying bacterium Halomons sp. BC-M4-5.</title>
        <authorList>
            <person name="Wang L."/>
            <person name="Shao Z."/>
        </authorList>
    </citation>
    <scope>NUCLEOTIDE SEQUENCE [LARGE SCALE GENOMIC DNA]</scope>
    <source>
        <strain evidence="1 2">BC-M4-5</strain>
    </source>
</reference>
<dbReference type="RefSeq" id="WP_159552884.1">
    <property type="nucleotide sequence ID" value="NZ_CP035042.1"/>
</dbReference>
<dbReference type="AlphaFoldDB" id="A0A6I6SPU6"/>
<gene>
    <name evidence="1" type="ORF">EKK97_14320</name>
</gene>
<evidence type="ECO:0000313" key="1">
    <source>
        <dbReference type="EMBL" id="QHC50534.1"/>
    </source>
</evidence>
<keyword evidence="2" id="KW-1185">Reference proteome</keyword>
<evidence type="ECO:0000313" key="2">
    <source>
        <dbReference type="Proteomes" id="UP000464013"/>
    </source>
</evidence>
<dbReference type="OrthoDB" id="9800554at2"/>
<dbReference type="Pfam" id="PF05402">
    <property type="entry name" value="PqqD"/>
    <property type="match status" value="1"/>
</dbReference>
<sequence length="90" mass="10127">MKMTTVVKRHPSLLASQVNDDLVLFNAERGMYYGTQAVGGRIWSLIQDEMSVSGICNQLLAEFTVERETCERDVLQFLEQLETEGLVVAC</sequence>
<dbReference type="InterPro" id="IPR041881">
    <property type="entry name" value="PqqD_sf"/>
</dbReference>
<dbReference type="KEGG" id="htx:EKK97_14320"/>
<name>A0A6I6SPU6_9GAMM</name>